<dbReference type="EMBL" id="WBOT01000013">
    <property type="protein sequence ID" value="KAB2329296.1"/>
    <property type="molecule type" value="Genomic_DNA"/>
</dbReference>
<sequence length="144" mass="16187">MQLILIACGILVMNYILTFFQVRSYKKSMETMIKKYKGKQGYYLFSGQSRRKLGAGSIAMLVVDENYMVMECQVMKGITVLSTFKEIEKYKGLHVGSMLDSLHESAKQEKKSKKKQKMPAISDALNTAAESALLSISRKAMPNA</sequence>
<proteinExistence type="predicted"/>
<reference evidence="1 2" key="1">
    <citation type="journal article" date="2014" name="Arch. Microbiol.">
        <title>Bacillus mesophilum sp. nov., strain IITR-54T, a novel 4-chlorobiphenyl dechlorinating bacterium.</title>
        <authorList>
            <person name="Manickam N."/>
            <person name="Singh N.K."/>
            <person name="Bajaj A."/>
            <person name="Kumar R.M."/>
            <person name="Kaur G."/>
            <person name="Kaur N."/>
            <person name="Bala M."/>
            <person name="Kumar A."/>
            <person name="Mayilraj S."/>
        </authorList>
    </citation>
    <scope>NUCLEOTIDE SEQUENCE [LARGE SCALE GENOMIC DNA]</scope>
    <source>
        <strain evidence="1 2">IITR-54</strain>
    </source>
</reference>
<name>A0A7V7USY2_9BACI</name>
<dbReference type="OrthoDB" id="2854696at2"/>
<evidence type="ECO:0000313" key="2">
    <source>
        <dbReference type="Proteomes" id="UP000441354"/>
    </source>
</evidence>
<dbReference type="Proteomes" id="UP000441354">
    <property type="component" value="Unassembled WGS sequence"/>
</dbReference>
<evidence type="ECO:0000313" key="1">
    <source>
        <dbReference type="EMBL" id="KAB2329296.1"/>
    </source>
</evidence>
<dbReference type="InterPro" id="IPR009693">
    <property type="entry name" value="Glucitol_operon_activator"/>
</dbReference>
<dbReference type="Pfam" id="PF06923">
    <property type="entry name" value="GutM"/>
    <property type="match status" value="1"/>
</dbReference>
<comment type="caution">
    <text evidence="1">The sequence shown here is derived from an EMBL/GenBank/DDBJ whole genome shotgun (WGS) entry which is preliminary data.</text>
</comment>
<gene>
    <name evidence="1" type="ORF">F7732_21560</name>
</gene>
<protein>
    <submittedName>
        <fullName evidence="1">Transcriptional regulator</fullName>
    </submittedName>
</protein>
<dbReference type="RefSeq" id="WP_151576086.1">
    <property type="nucleotide sequence ID" value="NZ_WBOT01000013.1"/>
</dbReference>
<organism evidence="1 2">
    <name type="scientific">Bacillus mesophilum</name>
    <dbReference type="NCBI Taxonomy" id="1071718"/>
    <lineage>
        <taxon>Bacteria</taxon>
        <taxon>Bacillati</taxon>
        <taxon>Bacillota</taxon>
        <taxon>Bacilli</taxon>
        <taxon>Bacillales</taxon>
        <taxon>Bacillaceae</taxon>
        <taxon>Bacillus</taxon>
    </lineage>
</organism>
<keyword evidence="2" id="KW-1185">Reference proteome</keyword>
<accession>A0A7V7USY2</accession>
<dbReference type="AlphaFoldDB" id="A0A7V7USY2"/>